<accession>A0A1J5Q4W7</accession>
<keyword evidence="2 3" id="KW-0560">Oxidoreductase</keyword>
<reference evidence="3" key="1">
    <citation type="submission" date="2016-10" db="EMBL/GenBank/DDBJ databases">
        <title>Sequence of Gallionella enrichment culture.</title>
        <authorList>
            <person name="Poehlein A."/>
            <person name="Muehling M."/>
            <person name="Daniel R."/>
        </authorList>
    </citation>
    <scope>NUCLEOTIDE SEQUENCE</scope>
</reference>
<dbReference type="InterPro" id="IPR036291">
    <property type="entry name" value="NAD(P)-bd_dom_sf"/>
</dbReference>
<dbReference type="SUPFAM" id="SSF51735">
    <property type="entry name" value="NAD(P)-binding Rossmann-fold domains"/>
    <property type="match status" value="1"/>
</dbReference>
<dbReference type="PROSITE" id="PS51257">
    <property type="entry name" value="PROKAR_LIPOPROTEIN"/>
    <property type="match status" value="1"/>
</dbReference>
<evidence type="ECO:0000313" key="3">
    <source>
        <dbReference type="EMBL" id="OIQ75023.1"/>
    </source>
</evidence>
<dbReference type="EC" id="1.1.1.-" evidence="3"/>
<dbReference type="FunFam" id="3.40.50.720:FF:000047">
    <property type="entry name" value="NADP-dependent L-serine/L-allo-threonine dehydrogenase"/>
    <property type="match status" value="1"/>
</dbReference>
<evidence type="ECO:0000256" key="2">
    <source>
        <dbReference type="ARBA" id="ARBA00023002"/>
    </source>
</evidence>
<dbReference type="EMBL" id="MLJW01002303">
    <property type="protein sequence ID" value="OIQ75023.1"/>
    <property type="molecule type" value="Genomic_DNA"/>
</dbReference>
<protein>
    <submittedName>
        <fullName evidence="3">NADP-dependent 3-hydroxy acid dehydrogenase YdfG</fullName>
        <ecNumber evidence="3">1.1.1.-</ecNumber>
        <ecNumber evidence="3">1.1.1.298</ecNumber>
    </submittedName>
</protein>
<dbReference type="Pfam" id="PF00106">
    <property type="entry name" value="adh_short"/>
    <property type="match status" value="1"/>
</dbReference>
<dbReference type="Gene3D" id="3.40.50.720">
    <property type="entry name" value="NAD(P)-binding Rossmann-like Domain"/>
    <property type="match status" value="1"/>
</dbReference>
<gene>
    <name evidence="3" type="primary">ydfG_7</name>
    <name evidence="3" type="ORF">GALL_433110</name>
</gene>
<comment type="caution">
    <text evidence="3">The sequence shown here is derived from an EMBL/GenBank/DDBJ whole genome shotgun (WGS) entry which is preliminary data.</text>
</comment>
<sequence length="248" mass="26201">MQTPKIAVVTGASSGIGAACAHALAAAGFQLVLGARRADRLAEVAAATGGRALPLDVSVRDSVEAFAAQLPERVNLLVNNAGGALGLEPLAEFDEDAWLTMYQSNVLGLARMTRALYPKLLASGDGHVVNIGSIASFETYVGGAGYTAAKHAVRALSQTMRLEWLGQPLRVTEVDPGLVETEFSLVRFAGDTERAAKVYADTRPLLASDVADAVLWAATRPPHVNIDEIVLRPTDQARADKVFRRAQG</sequence>
<organism evidence="3">
    <name type="scientific">mine drainage metagenome</name>
    <dbReference type="NCBI Taxonomy" id="410659"/>
    <lineage>
        <taxon>unclassified sequences</taxon>
        <taxon>metagenomes</taxon>
        <taxon>ecological metagenomes</taxon>
    </lineage>
</organism>
<dbReference type="PROSITE" id="PS00061">
    <property type="entry name" value="ADH_SHORT"/>
    <property type="match status" value="1"/>
</dbReference>
<dbReference type="EC" id="1.1.1.298" evidence="3"/>
<dbReference type="PANTHER" id="PTHR42901:SF1">
    <property type="entry name" value="ALCOHOL DEHYDROGENASE"/>
    <property type="match status" value="1"/>
</dbReference>
<comment type="similarity">
    <text evidence="1">Belongs to the short-chain dehydrogenases/reductases (SDR) family.</text>
</comment>
<dbReference type="PRINTS" id="PR00080">
    <property type="entry name" value="SDRFAMILY"/>
</dbReference>
<proteinExistence type="inferred from homology"/>
<dbReference type="GO" id="GO:0035527">
    <property type="term" value="F:3-hydroxypropionate dehydrogenase (NADP+) activity"/>
    <property type="evidence" value="ECO:0007669"/>
    <property type="project" value="UniProtKB-EC"/>
</dbReference>
<name>A0A1J5Q4W7_9ZZZZ</name>
<dbReference type="InterPro" id="IPR020904">
    <property type="entry name" value="Sc_DH/Rdtase_CS"/>
</dbReference>
<dbReference type="InterPro" id="IPR002347">
    <property type="entry name" value="SDR_fam"/>
</dbReference>
<dbReference type="PANTHER" id="PTHR42901">
    <property type="entry name" value="ALCOHOL DEHYDROGENASE"/>
    <property type="match status" value="1"/>
</dbReference>
<dbReference type="PRINTS" id="PR00081">
    <property type="entry name" value="GDHRDH"/>
</dbReference>
<dbReference type="AlphaFoldDB" id="A0A1J5Q4W7"/>
<evidence type="ECO:0000256" key="1">
    <source>
        <dbReference type="ARBA" id="ARBA00006484"/>
    </source>
</evidence>